<comment type="caution">
    <text evidence="4">The sequence shown here is derived from an EMBL/GenBank/DDBJ whole genome shotgun (WGS) entry which is preliminary data.</text>
</comment>
<evidence type="ECO:0000313" key="6">
    <source>
        <dbReference type="Proteomes" id="UP000836402"/>
    </source>
</evidence>
<evidence type="ECO:0000313" key="5">
    <source>
        <dbReference type="Proteomes" id="UP000077671"/>
    </source>
</evidence>
<evidence type="ECO:0000256" key="2">
    <source>
        <dbReference type="SAM" id="Phobius"/>
    </source>
</evidence>
<feature type="region of interest" description="Disordered" evidence="1">
    <location>
        <begin position="814"/>
        <end position="878"/>
    </location>
</feature>
<dbReference type="EMBL" id="CAJHJG010002673">
    <property type="protein sequence ID" value="CAD6922056.1"/>
    <property type="molecule type" value="Genomic_DNA"/>
</dbReference>
<organism evidence="4 5">
    <name type="scientific">Tilletia caries</name>
    <name type="common">wheat bunt fungus</name>
    <dbReference type="NCBI Taxonomy" id="13290"/>
    <lineage>
        <taxon>Eukaryota</taxon>
        <taxon>Fungi</taxon>
        <taxon>Dikarya</taxon>
        <taxon>Basidiomycota</taxon>
        <taxon>Ustilaginomycotina</taxon>
        <taxon>Exobasidiomycetes</taxon>
        <taxon>Tilletiales</taxon>
        <taxon>Tilletiaceae</taxon>
        <taxon>Tilletia</taxon>
    </lineage>
</organism>
<dbReference type="Proteomes" id="UP000077671">
    <property type="component" value="Unassembled WGS sequence"/>
</dbReference>
<reference evidence="3" key="3">
    <citation type="submission" date="2020-10" db="EMBL/GenBank/DDBJ databases">
        <authorList>
            <person name="Sedaghatjoo S."/>
        </authorList>
    </citation>
    <scope>NUCLEOTIDE SEQUENCE</scope>
    <source>
        <strain evidence="3">AZH3</strain>
    </source>
</reference>
<feature type="transmembrane region" description="Helical" evidence="2">
    <location>
        <begin position="112"/>
        <end position="142"/>
    </location>
</feature>
<reference evidence="4" key="2">
    <citation type="journal article" date="2019" name="IMA Fungus">
        <title>Genome sequencing and comparison of five Tilletia species to identify candidate genes for the detection of regulated species infecting wheat.</title>
        <authorList>
            <person name="Nguyen H.D.T."/>
            <person name="Sultana T."/>
            <person name="Kesanakurti P."/>
            <person name="Hambleton S."/>
        </authorList>
    </citation>
    <scope>NUCLEOTIDE SEQUENCE</scope>
    <source>
        <strain evidence="4">DAOMC 238032</strain>
    </source>
</reference>
<proteinExistence type="predicted"/>
<dbReference type="EMBL" id="LWDD02000770">
    <property type="protein sequence ID" value="KAE8256736.1"/>
    <property type="molecule type" value="Genomic_DNA"/>
</dbReference>
<evidence type="ECO:0000313" key="3">
    <source>
        <dbReference type="EMBL" id="CAD6922056.1"/>
    </source>
</evidence>
<gene>
    <name evidence="4" type="ORF">A4X03_0g5109</name>
    <name evidence="3" type="ORF">JKIAZH3_G9641</name>
</gene>
<feature type="transmembrane region" description="Helical" evidence="2">
    <location>
        <begin position="449"/>
        <end position="473"/>
    </location>
</feature>
<feature type="compositionally biased region" description="Low complexity" evidence="1">
    <location>
        <begin position="861"/>
        <end position="872"/>
    </location>
</feature>
<feature type="transmembrane region" description="Helical" evidence="2">
    <location>
        <begin position="300"/>
        <end position="326"/>
    </location>
</feature>
<reference evidence="4" key="1">
    <citation type="submission" date="2016-04" db="EMBL/GenBank/DDBJ databases">
        <authorList>
            <person name="Nguyen H.D."/>
            <person name="Kesanakurti P."/>
            <person name="Cullis J."/>
            <person name="Levesque C.A."/>
            <person name="Hambleton S."/>
        </authorList>
    </citation>
    <scope>NUCLEOTIDE SEQUENCE</scope>
    <source>
        <strain evidence="4">DAOMC 238032</strain>
    </source>
</reference>
<feature type="compositionally biased region" description="Low complexity" evidence="1">
    <location>
        <begin position="833"/>
        <end position="852"/>
    </location>
</feature>
<sequence length="878" mass="95998">MAMQNGGGGGGSPLSLLQQQYGTIFPAAVLRNLTGTMSDGQIANVTQGLLELNEYVAGYWYTWHHPSFYHQLFTVAAFLGTYFFLGATVFGRRVYNGQVVFFKIAHRPHGRYIVPSVFDCFTASLLVFVLTNVSWVICTYLAYHQRDSRAQNVIRLFEILQWIPLFTAGWMACTGSFLTGGALDGPPQLGTRRATHQGSSRRQFLQDLAIRIRLPTIVNCITLGVPFLMTAGILPWAILSQRAHMYGFGLYKQFHAELIQPLVQQSPLTLDPDMPAVILQRASEVRDAAIRDVRFMSAAFYGWTGGASVVLAVYLPCGGILLYLIWKQVRRQKEVVRSGVGTFKQQGNIMRKNITGVPPTLHRWCVNCGQKMMAARLAPCECGFSVGVASAMDIGSPSADYGDLERNGNTDGVGKDNADLVRMAAAFKGRLVKEQGTPLLRYFYLRRCLLNFTFLYLAIVATTFMVMLAAGIFGYHLVPSMSHGPDHFTKLYVISALLSNWSLLIFGSLATAAIWLRHFDPANDPSYYARAGMTGYAPSTGLSLLGLKTVPKPFQRYFPGLPYDESSTIGDGREKSRSTVQLMTPALTNPYSQSPSKLQRSGRRLKKLGSLGIRSDKFKHVLQEPPEADENWDEGQEETRREVQFGLVNMNDSPLTAADSNTSMAAAPTRPKTPCLTSPTSAVHWTLRRSASAVSMGTSANTGSPAKAHDAVLTPSPSTGALDPSKTPVRYATPFGPIEVTPSYTEPLPESMSADTLSSARPSPFPSPEFSARQGLGLAVALAAGAAGLQQQQQQQQSKPLPGWNDRFTALRRSAVSSRPGTSESAAATPHLSSSSSQPQLQSQSQQQQQTSEARHQRTWSPSHWRSSSFSSGAHQGH</sequence>
<keyword evidence="6" id="KW-1185">Reference proteome</keyword>
<protein>
    <submittedName>
        <fullName evidence="4">Uncharacterized protein</fullName>
    </submittedName>
</protein>
<accession>A0A177VCD5</accession>
<feature type="compositionally biased region" description="Polar residues" evidence="1">
    <location>
        <begin position="815"/>
        <end position="826"/>
    </location>
</feature>
<keyword evidence="2" id="KW-1133">Transmembrane helix</keyword>
<feature type="transmembrane region" description="Helical" evidence="2">
    <location>
        <begin position="493"/>
        <end position="516"/>
    </location>
</feature>
<evidence type="ECO:0000256" key="1">
    <source>
        <dbReference type="SAM" id="MobiDB-lite"/>
    </source>
</evidence>
<name>A0A177VCD5_9BASI</name>
<keyword evidence="2" id="KW-0812">Transmembrane</keyword>
<feature type="transmembrane region" description="Helical" evidence="2">
    <location>
        <begin position="68"/>
        <end position="91"/>
    </location>
</feature>
<keyword evidence="2" id="KW-0472">Membrane</keyword>
<feature type="transmembrane region" description="Helical" evidence="2">
    <location>
        <begin position="162"/>
        <end position="183"/>
    </location>
</feature>
<dbReference type="AlphaFoldDB" id="A0A177VCD5"/>
<feature type="region of interest" description="Disordered" evidence="1">
    <location>
        <begin position="742"/>
        <end position="771"/>
    </location>
</feature>
<dbReference type="Proteomes" id="UP000836402">
    <property type="component" value="Unassembled WGS sequence"/>
</dbReference>
<evidence type="ECO:0000313" key="4">
    <source>
        <dbReference type="EMBL" id="KAE8256736.1"/>
    </source>
</evidence>
<feature type="transmembrane region" description="Helical" evidence="2">
    <location>
        <begin position="216"/>
        <end position="238"/>
    </location>
</feature>